<evidence type="ECO:0000313" key="2">
    <source>
        <dbReference type="Proteomes" id="UP000515819"/>
    </source>
</evidence>
<dbReference type="Proteomes" id="UP000515819">
    <property type="component" value="Chromosome"/>
</dbReference>
<reference evidence="1 2" key="1">
    <citation type="submission" date="2020-08" db="EMBL/GenBank/DDBJ databases">
        <authorList>
            <person name="Liu C."/>
            <person name="Sun Q."/>
        </authorList>
    </citation>
    <scope>NUCLEOTIDE SEQUENCE [LARGE SCALE GENOMIC DNA]</scope>
    <source>
        <strain evidence="1 2">NSJ-4</strain>
    </source>
</reference>
<gene>
    <name evidence="1" type="ORF">H9Q76_09545</name>
</gene>
<keyword evidence="2" id="KW-1185">Reference proteome</keyword>
<protein>
    <submittedName>
        <fullName evidence="1">Uncharacterized protein</fullName>
    </submittedName>
</protein>
<dbReference type="AlphaFoldDB" id="A0A7G9FKA3"/>
<dbReference type="KEGG" id="wcp:H9Q76_09545"/>
<name>A0A7G9FKA3_9FIRM</name>
<dbReference type="RefSeq" id="WP_196021572.1">
    <property type="nucleotide sequence ID" value="NZ_CP060632.1"/>
</dbReference>
<organism evidence="1 2">
    <name type="scientific">Wujia chipingensis</name>
    <dbReference type="NCBI Taxonomy" id="2763670"/>
    <lineage>
        <taxon>Bacteria</taxon>
        <taxon>Bacillati</taxon>
        <taxon>Bacillota</taxon>
        <taxon>Clostridia</taxon>
        <taxon>Lachnospirales</taxon>
        <taxon>Lachnospiraceae</taxon>
        <taxon>Wujia</taxon>
    </lineage>
</organism>
<sequence>MNLTVNREGKYAIVWMTNAEKADPKVMDSLQPLIAECKEKKYRLAIFESGEQDLVENTKDLLIHNRGLEKTDDTPKVMGLG</sequence>
<dbReference type="EMBL" id="CP060632">
    <property type="protein sequence ID" value="QNL98984.1"/>
    <property type="molecule type" value="Genomic_DNA"/>
</dbReference>
<proteinExistence type="predicted"/>
<evidence type="ECO:0000313" key="1">
    <source>
        <dbReference type="EMBL" id="QNL98984.1"/>
    </source>
</evidence>
<accession>A0A7G9FKA3</accession>